<protein>
    <submittedName>
        <fullName evidence="1">Uncharacterized protein</fullName>
    </submittedName>
</protein>
<dbReference type="EMBL" id="CP150484">
    <property type="protein sequence ID" value="WYW19703.1"/>
    <property type="molecule type" value="Genomic_DNA"/>
</dbReference>
<keyword evidence="2" id="KW-1185">Reference proteome</keyword>
<evidence type="ECO:0000313" key="1">
    <source>
        <dbReference type="EMBL" id="WYW19703.1"/>
    </source>
</evidence>
<proteinExistence type="predicted"/>
<accession>A0ACD5BKA5</accession>
<gene>
    <name evidence="1" type="ORF">LCL61_29575</name>
</gene>
<reference evidence="1" key="1">
    <citation type="submission" date="2023-10" db="EMBL/GenBank/DDBJ databases">
        <title>Whole genome sequencing of actinobacterial strain Amycolatopsis sp. (BCA-696) identifies the underlying plant growth-promoting genes.</title>
        <authorList>
            <person name="Gandham P."/>
            <person name="Vadla N."/>
            <person name="Saji A."/>
            <person name="Srinivas V."/>
            <person name="Ruperao P."/>
            <person name="Selvanayagam S."/>
            <person name="Saxena R.K."/>
            <person name="Rathore A."/>
            <person name="Gopalakrishnan S."/>
            <person name="Thakur V."/>
        </authorList>
    </citation>
    <scope>NUCLEOTIDE SEQUENCE</scope>
    <source>
        <strain evidence="1">BCA-696</strain>
    </source>
</reference>
<evidence type="ECO:0000313" key="2">
    <source>
        <dbReference type="Proteomes" id="UP001456344"/>
    </source>
</evidence>
<sequence>MVERRRDQGSACLSSGYRGKPELTAERFGEHPEFGRFYRTGDLARWTHDGQLEICGHREVRTGRIRDPEVRGRIAAQGVFVITDLVEANTLPDARRTLA</sequence>
<dbReference type="Proteomes" id="UP001456344">
    <property type="component" value="Chromosome"/>
</dbReference>
<organism evidence="1 2">
    <name type="scientific">Amycolatopsis coloradensis</name>
    <dbReference type="NCBI Taxonomy" id="76021"/>
    <lineage>
        <taxon>Bacteria</taxon>
        <taxon>Bacillati</taxon>
        <taxon>Actinomycetota</taxon>
        <taxon>Actinomycetes</taxon>
        <taxon>Pseudonocardiales</taxon>
        <taxon>Pseudonocardiaceae</taxon>
        <taxon>Amycolatopsis</taxon>
    </lineage>
</organism>
<name>A0ACD5BKA5_9PSEU</name>